<proteinExistence type="predicted"/>
<dbReference type="PANTHER" id="PTHR43685:SF2">
    <property type="entry name" value="GLYCOSYLTRANSFERASE 2-LIKE DOMAIN-CONTAINING PROTEIN"/>
    <property type="match status" value="1"/>
</dbReference>
<dbReference type="PANTHER" id="PTHR43685">
    <property type="entry name" value="GLYCOSYLTRANSFERASE"/>
    <property type="match status" value="1"/>
</dbReference>
<dbReference type="OrthoDB" id="9802649at2"/>
<dbReference type="AlphaFoldDB" id="A0A1H2PTK7"/>
<evidence type="ECO:0000313" key="2">
    <source>
        <dbReference type="EMBL" id="SDV50066.1"/>
    </source>
</evidence>
<dbReference type="Proteomes" id="UP000243719">
    <property type="component" value="Unassembled WGS sequence"/>
</dbReference>
<dbReference type="Gene3D" id="3.90.550.10">
    <property type="entry name" value="Spore Coat Polysaccharide Biosynthesis Protein SpsA, Chain A"/>
    <property type="match status" value="1"/>
</dbReference>
<protein>
    <submittedName>
        <fullName evidence="2">Glycosyltransferase involved in cell wall bisynthesis</fullName>
    </submittedName>
</protein>
<sequence>MTAVSARPADSDATPLVSLLLITYRQRDTIAAAIAGALAQDYSPLEIIVSDDASDDGTFEAAAACLAGYAGPHRIVLRRNACNQGISAHLSALAALAQGELLFVAAGDDISVPDRCSQVVAFWLADARRPDLIATDLVDMDEHGGLHATLSPTTLDDYRGFEDWAARRPHLIGASHTWTRRLFDRFGPMQPGLFGEDQIMTFRAIMSGGARSLHAPLVHYRRGGLSARRARYRLDDYIARLRFTNRHGLSEIEQLRADAARAGCGERMRDITASKYARERFMQQQFDSSDWRTRVALLFGSREVGLPWRIRVFLYANCPAIYRPFFFLRRLTRRRDRR</sequence>
<dbReference type="SUPFAM" id="SSF53448">
    <property type="entry name" value="Nucleotide-diphospho-sugar transferases"/>
    <property type="match status" value="1"/>
</dbReference>
<keyword evidence="2" id="KW-0808">Transferase</keyword>
<dbReference type="InterPro" id="IPR050834">
    <property type="entry name" value="Glycosyltransf_2"/>
</dbReference>
<dbReference type="GO" id="GO:0016740">
    <property type="term" value="F:transferase activity"/>
    <property type="evidence" value="ECO:0007669"/>
    <property type="project" value="UniProtKB-KW"/>
</dbReference>
<dbReference type="RefSeq" id="WP_091910738.1">
    <property type="nucleotide sequence ID" value="NZ_FNLO01000010.1"/>
</dbReference>
<dbReference type="InterPro" id="IPR001173">
    <property type="entry name" value="Glyco_trans_2-like"/>
</dbReference>
<name>A0A1H2PTK7_9BURK</name>
<evidence type="ECO:0000259" key="1">
    <source>
        <dbReference type="Pfam" id="PF00535"/>
    </source>
</evidence>
<evidence type="ECO:0000313" key="3">
    <source>
        <dbReference type="Proteomes" id="UP000243719"/>
    </source>
</evidence>
<dbReference type="InterPro" id="IPR029044">
    <property type="entry name" value="Nucleotide-diphossugar_trans"/>
</dbReference>
<dbReference type="STRING" id="1770053.SAMN05216551_11089"/>
<dbReference type="Pfam" id="PF00535">
    <property type="entry name" value="Glycos_transf_2"/>
    <property type="match status" value="1"/>
</dbReference>
<gene>
    <name evidence="2" type="ORF">SAMN05216551_11089</name>
</gene>
<dbReference type="EMBL" id="FNLO01000010">
    <property type="protein sequence ID" value="SDV50066.1"/>
    <property type="molecule type" value="Genomic_DNA"/>
</dbReference>
<reference evidence="3" key="1">
    <citation type="submission" date="2016-09" db="EMBL/GenBank/DDBJ databases">
        <authorList>
            <person name="Varghese N."/>
            <person name="Submissions S."/>
        </authorList>
    </citation>
    <scope>NUCLEOTIDE SEQUENCE [LARGE SCALE GENOMIC DNA]</scope>
    <source>
        <strain evidence="3">JS23</strain>
    </source>
</reference>
<feature type="domain" description="Glycosyltransferase 2-like" evidence="1">
    <location>
        <begin position="18"/>
        <end position="126"/>
    </location>
</feature>
<keyword evidence="3" id="KW-1185">Reference proteome</keyword>
<dbReference type="CDD" id="cd00761">
    <property type="entry name" value="Glyco_tranf_GTA_type"/>
    <property type="match status" value="1"/>
</dbReference>
<organism evidence="2 3">
    <name type="scientific">Chitinasiproducens palmae</name>
    <dbReference type="NCBI Taxonomy" id="1770053"/>
    <lineage>
        <taxon>Bacteria</taxon>
        <taxon>Pseudomonadati</taxon>
        <taxon>Pseudomonadota</taxon>
        <taxon>Betaproteobacteria</taxon>
        <taxon>Burkholderiales</taxon>
        <taxon>Burkholderiaceae</taxon>
        <taxon>Chitinasiproducens</taxon>
    </lineage>
</organism>
<accession>A0A1H2PTK7</accession>